<dbReference type="GO" id="GO:0004523">
    <property type="term" value="F:RNA-DNA hybrid ribonuclease activity"/>
    <property type="evidence" value="ECO:0007669"/>
    <property type="project" value="InterPro"/>
</dbReference>
<dbReference type="PANTHER" id="PTHR47723:SF19">
    <property type="entry name" value="POLYNUCLEOTIDYL TRANSFERASE, RIBONUCLEASE H-LIKE SUPERFAMILY PROTEIN"/>
    <property type="match status" value="1"/>
</dbReference>
<accession>A0AAW2V3W5</accession>
<evidence type="ECO:0000259" key="1">
    <source>
        <dbReference type="Pfam" id="PF13456"/>
    </source>
</evidence>
<feature type="domain" description="RNase H type-1" evidence="1">
    <location>
        <begin position="275"/>
        <end position="373"/>
    </location>
</feature>
<reference evidence="2" key="2">
    <citation type="journal article" date="2024" name="Plant">
        <title>Genomic evolution and insights into agronomic trait innovations of Sesamum species.</title>
        <authorList>
            <person name="Miao H."/>
            <person name="Wang L."/>
            <person name="Qu L."/>
            <person name="Liu H."/>
            <person name="Sun Y."/>
            <person name="Le M."/>
            <person name="Wang Q."/>
            <person name="Wei S."/>
            <person name="Zheng Y."/>
            <person name="Lin W."/>
            <person name="Duan Y."/>
            <person name="Cao H."/>
            <person name="Xiong S."/>
            <person name="Wang X."/>
            <person name="Wei L."/>
            <person name="Li C."/>
            <person name="Ma Q."/>
            <person name="Ju M."/>
            <person name="Zhao R."/>
            <person name="Li G."/>
            <person name="Mu C."/>
            <person name="Tian Q."/>
            <person name="Mei H."/>
            <person name="Zhang T."/>
            <person name="Gao T."/>
            <person name="Zhang H."/>
        </authorList>
    </citation>
    <scope>NUCLEOTIDE SEQUENCE</scope>
    <source>
        <strain evidence="2">G02</strain>
    </source>
</reference>
<organism evidence="2">
    <name type="scientific">Sesamum radiatum</name>
    <name type="common">Black benniseed</name>
    <dbReference type="NCBI Taxonomy" id="300843"/>
    <lineage>
        <taxon>Eukaryota</taxon>
        <taxon>Viridiplantae</taxon>
        <taxon>Streptophyta</taxon>
        <taxon>Embryophyta</taxon>
        <taxon>Tracheophyta</taxon>
        <taxon>Spermatophyta</taxon>
        <taxon>Magnoliopsida</taxon>
        <taxon>eudicotyledons</taxon>
        <taxon>Gunneridae</taxon>
        <taxon>Pentapetalae</taxon>
        <taxon>asterids</taxon>
        <taxon>lamiids</taxon>
        <taxon>Lamiales</taxon>
        <taxon>Pedaliaceae</taxon>
        <taxon>Sesamum</taxon>
    </lineage>
</organism>
<dbReference type="InterPro" id="IPR044730">
    <property type="entry name" value="RNase_H-like_dom_plant"/>
</dbReference>
<dbReference type="InterPro" id="IPR002156">
    <property type="entry name" value="RNaseH_domain"/>
</dbReference>
<dbReference type="AlphaFoldDB" id="A0AAW2V3W5"/>
<dbReference type="CDD" id="cd06222">
    <property type="entry name" value="RNase_H_like"/>
    <property type="match status" value="1"/>
</dbReference>
<proteinExistence type="predicted"/>
<dbReference type="Pfam" id="PF13456">
    <property type="entry name" value="RVT_3"/>
    <property type="match status" value="1"/>
</dbReference>
<name>A0AAW2V3W5_SESRA</name>
<dbReference type="InterPro" id="IPR036397">
    <property type="entry name" value="RNaseH_sf"/>
</dbReference>
<evidence type="ECO:0000313" key="2">
    <source>
        <dbReference type="EMBL" id="KAL0423315.1"/>
    </source>
</evidence>
<dbReference type="GO" id="GO:0003676">
    <property type="term" value="F:nucleic acid binding"/>
    <property type="evidence" value="ECO:0007669"/>
    <property type="project" value="InterPro"/>
</dbReference>
<comment type="caution">
    <text evidence="2">The sequence shown here is derived from an EMBL/GenBank/DDBJ whole genome shotgun (WGS) entry which is preliminary data.</text>
</comment>
<sequence>MTITLGRVLPKVLSLSQSSFAPGRLLSDNVLLAQELIHSLKSRWPEANVVFKLDIAKAYDRGCAMMNLSHGGRLALIRSVRRPHHCISFSGKGWIGCSESARLCSGLCHEAVVAVSEQIPIAPGQGDNIVWKGSSERAFLIKSAWEAIQMTSPRRQLLIDVRHRSLRLTISVFLWQLFQDRIPVDAKMKQKGLRAWQHFATLFGLRLCDTGNLTHMRNATKYRRGSFSTDGIILEVQLHLRTLYAARTLAIYIGLGRWDSFFDSRFIEPLALYSDGHVHRAYQVTLGTENIVIAEVTVVWRGLELALAHGLTPLVVEVNAMAVIQLLQSYASGKWEVQHLILHIVQIQQMLVSDFRHTFKEANVAIDHLVKEAASLQLTRVLGHGDITGVLRSNLNRDRRGVPHLRRGR</sequence>
<gene>
    <name evidence="2" type="ORF">Sradi_0866300</name>
</gene>
<dbReference type="PANTHER" id="PTHR47723">
    <property type="entry name" value="OS05G0353850 PROTEIN"/>
    <property type="match status" value="1"/>
</dbReference>
<protein>
    <recommendedName>
        <fullName evidence="1">RNase H type-1 domain-containing protein</fullName>
    </recommendedName>
</protein>
<dbReference type="Gene3D" id="3.30.420.10">
    <property type="entry name" value="Ribonuclease H-like superfamily/Ribonuclease H"/>
    <property type="match status" value="1"/>
</dbReference>
<dbReference type="EMBL" id="JACGWJ010000004">
    <property type="protein sequence ID" value="KAL0423315.1"/>
    <property type="molecule type" value="Genomic_DNA"/>
</dbReference>
<reference evidence="2" key="1">
    <citation type="submission" date="2020-06" db="EMBL/GenBank/DDBJ databases">
        <authorList>
            <person name="Li T."/>
            <person name="Hu X."/>
            <person name="Zhang T."/>
            <person name="Song X."/>
            <person name="Zhang H."/>
            <person name="Dai N."/>
            <person name="Sheng W."/>
            <person name="Hou X."/>
            <person name="Wei L."/>
        </authorList>
    </citation>
    <scope>NUCLEOTIDE SEQUENCE</scope>
    <source>
        <strain evidence="2">G02</strain>
        <tissue evidence="2">Leaf</tissue>
    </source>
</reference>
<dbReference type="InterPro" id="IPR053151">
    <property type="entry name" value="RNase_H-like"/>
</dbReference>